<feature type="transmembrane region" description="Helical" evidence="10">
    <location>
        <begin position="45"/>
        <end position="64"/>
    </location>
</feature>
<dbReference type="EC" id="2.7.13.3" evidence="2"/>
<dbReference type="GO" id="GO:0016020">
    <property type="term" value="C:membrane"/>
    <property type="evidence" value="ECO:0007669"/>
    <property type="project" value="InterPro"/>
</dbReference>
<feature type="domain" description="Signal transduction histidine kinase subgroup 3 dimerisation and phosphoacceptor" evidence="11">
    <location>
        <begin position="189"/>
        <end position="255"/>
    </location>
</feature>
<dbReference type="InterPro" id="IPR011712">
    <property type="entry name" value="Sig_transdc_His_kin_sub3_dim/P"/>
</dbReference>
<name>A0A1G6SDX6_9ACTN</name>
<keyword evidence="4" id="KW-0808">Transferase</keyword>
<evidence type="ECO:0000256" key="6">
    <source>
        <dbReference type="ARBA" id="ARBA00022777"/>
    </source>
</evidence>
<dbReference type="EMBL" id="FNAD01000002">
    <property type="protein sequence ID" value="SDD15069.1"/>
    <property type="molecule type" value="Genomic_DNA"/>
</dbReference>
<proteinExistence type="predicted"/>
<keyword evidence="10" id="KW-0472">Membrane</keyword>
<dbReference type="PANTHER" id="PTHR24421">
    <property type="entry name" value="NITRATE/NITRITE SENSOR PROTEIN NARX-RELATED"/>
    <property type="match status" value="1"/>
</dbReference>
<evidence type="ECO:0000256" key="2">
    <source>
        <dbReference type="ARBA" id="ARBA00012438"/>
    </source>
</evidence>
<dbReference type="GO" id="GO:0000155">
    <property type="term" value="F:phosphorelay sensor kinase activity"/>
    <property type="evidence" value="ECO:0007669"/>
    <property type="project" value="InterPro"/>
</dbReference>
<dbReference type="Proteomes" id="UP000198949">
    <property type="component" value="Unassembled WGS sequence"/>
</dbReference>
<evidence type="ECO:0000313" key="12">
    <source>
        <dbReference type="EMBL" id="SDD15069.1"/>
    </source>
</evidence>
<keyword evidence="6 12" id="KW-0418">Kinase</keyword>
<dbReference type="GO" id="GO:0046983">
    <property type="term" value="F:protein dimerization activity"/>
    <property type="evidence" value="ECO:0007669"/>
    <property type="project" value="InterPro"/>
</dbReference>
<evidence type="ECO:0000313" key="13">
    <source>
        <dbReference type="Proteomes" id="UP000198949"/>
    </source>
</evidence>
<evidence type="ECO:0000256" key="1">
    <source>
        <dbReference type="ARBA" id="ARBA00000085"/>
    </source>
</evidence>
<keyword evidence="3" id="KW-0597">Phosphoprotein</keyword>
<evidence type="ECO:0000256" key="5">
    <source>
        <dbReference type="ARBA" id="ARBA00022741"/>
    </source>
</evidence>
<keyword evidence="8" id="KW-0902">Two-component regulatory system</keyword>
<keyword evidence="7" id="KW-0067">ATP-binding</keyword>
<dbReference type="Gene3D" id="3.30.565.10">
    <property type="entry name" value="Histidine kinase-like ATPase, C-terminal domain"/>
    <property type="match status" value="1"/>
</dbReference>
<evidence type="ECO:0000256" key="3">
    <source>
        <dbReference type="ARBA" id="ARBA00022553"/>
    </source>
</evidence>
<dbReference type="RefSeq" id="WP_091028834.1">
    <property type="nucleotide sequence ID" value="NZ_FNAD01000002.1"/>
</dbReference>
<dbReference type="Pfam" id="PF07730">
    <property type="entry name" value="HisKA_3"/>
    <property type="match status" value="1"/>
</dbReference>
<protein>
    <recommendedName>
        <fullName evidence="2">histidine kinase</fullName>
        <ecNumber evidence="2">2.7.13.3</ecNumber>
    </recommendedName>
</protein>
<dbReference type="SUPFAM" id="SSF55874">
    <property type="entry name" value="ATPase domain of HSP90 chaperone/DNA topoisomerase II/histidine kinase"/>
    <property type="match status" value="1"/>
</dbReference>
<dbReference type="CDD" id="cd16917">
    <property type="entry name" value="HATPase_UhpB-NarQ-NarX-like"/>
    <property type="match status" value="1"/>
</dbReference>
<gene>
    <name evidence="12" type="ORF">SAMN05216270_10246</name>
</gene>
<feature type="transmembrane region" description="Helical" evidence="10">
    <location>
        <begin position="70"/>
        <end position="96"/>
    </location>
</feature>
<keyword evidence="13" id="KW-1185">Reference proteome</keyword>
<feature type="transmembrane region" description="Helical" evidence="10">
    <location>
        <begin position="108"/>
        <end position="128"/>
    </location>
</feature>
<dbReference type="PANTHER" id="PTHR24421:SF10">
    <property type="entry name" value="NITRATE_NITRITE SENSOR PROTEIN NARQ"/>
    <property type="match status" value="1"/>
</dbReference>
<evidence type="ECO:0000259" key="11">
    <source>
        <dbReference type="Pfam" id="PF07730"/>
    </source>
</evidence>
<dbReference type="GO" id="GO:0005524">
    <property type="term" value="F:ATP binding"/>
    <property type="evidence" value="ECO:0007669"/>
    <property type="project" value="UniProtKB-KW"/>
</dbReference>
<sequence>MTSPPRRLAGVKRADVIAAVLLFTAGAALLALGSYERFGIEVPDAVRYVPLVLVCTGVVLRRALPGVTLALGVVGFGAECVIGFSLAVVFVFTDNLYSYARYGSRRGLNIMLPTVVAVALAAGVFVAVTDGRLAAVISSLAIAALVIASPVFTAVIVRQAHERAMLEAERAEQAVRLADVRRREAVLRERTLMARELHDTVANYLSAIALQSTALQARKDLDAETMRTSVAAIRSSSVEGLAELRRIIGLLRAGDEGEELASFRLDQVPELVERMRKAGLEVDSSTEGTVRALPGEVELTAYRVVQEALTNVLKYGSDAAVAIRYGDEEIAVEVENAVRPGEDHMPGGGAGLIGMAERVRLLGGRFQAGPEGRRWRVRAEIPVGGHDEPAPPAPESPVRHFLNRSRQP</sequence>
<dbReference type="InterPro" id="IPR050482">
    <property type="entry name" value="Sensor_HK_TwoCompSys"/>
</dbReference>
<dbReference type="InterPro" id="IPR036890">
    <property type="entry name" value="HATPase_C_sf"/>
</dbReference>
<feature type="transmembrane region" description="Helical" evidence="10">
    <location>
        <begin position="16"/>
        <end position="33"/>
    </location>
</feature>
<dbReference type="AlphaFoldDB" id="A0A1G6SDX6"/>
<keyword evidence="5" id="KW-0547">Nucleotide-binding</keyword>
<feature type="region of interest" description="Disordered" evidence="9">
    <location>
        <begin position="383"/>
        <end position="408"/>
    </location>
</feature>
<comment type="catalytic activity">
    <reaction evidence="1">
        <text>ATP + protein L-histidine = ADP + protein N-phospho-L-histidine.</text>
        <dbReference type="EC" id="2.7.13.3"/>
    </reaction>
</comment>
<evidence type="ECO:0000256" key="9">
    <source>
        <dbReference type="SAM" id="MobiDB-lite"/>
    </source>
</evidence>
<evidence type="ECO:0000256" key="8">
    <source>
        <dbReference type="ARBA" id="ARBA00023012"/>
    </source>
</evidence>
<dbReference type="Gene3D" id="1.20.5.1930">
    <property type="match status" value="1"/>
</dbReference>
<evidence type="ECO:0000256" key="4">
    <source>
        <dbReference type="ARBA" id="ARBA00022679"/>
    </source>
</evidence>
<keyword evidence="10" id="KW-0812">Transmembrane</keyword>
<dbReference type="OrthoDB" id="227596at2"/>
<evidence type="ECO:0000256" key="10">
    <source>
        <dbReference type="SAM" id="Phobius"/>
    </source>
</evidence>
<dbReference type="STRING" id="58114.SAMN05216270_10246"/>
<evidence type="ECO:0000256" key="7">
    <source>
        <dbReference type="ARBA" id="ARBA00022840"/>
    </source>
</evidence>
<reference evidence="13" key="1">
    <citation type="submission" date="2016-10" db="EMBL/GenBank/DDBJ databases">
        <authorList>
            <person name="Varghese N."/>
            <person name="Submissions S."/>
        </authorList>
    </citation>
    <scope>NUCLEOTIDE SEQUENCE [LARGE SCALE GENOMIC DNA]</scope>
    <source>
        <strain evidence="13">CGMCC 4.3516</strain>
    </source>
</reference>
<feature type="transmembrane region" description="Helical" evidence="10">
    <location>
        <begin position="134"/>
        <end position="157"/>
    </location>
</feature>
<accession>A0A1G6SDX6</accession>
<organism evidence="12 13">
    <name type="scientific">Glycomyces harbinensis</name>
    <dbReference type="NCBI Taxonomy" id="58114"/>
    <lineage>
        <taxon>Bacteria</taxon>
        <taxon>Bacillati</taxon>
        <taxon>Actinomycetota</taxon>
        <taxon>Actinomycetes</taxon>
        <taxon>Glycomycetales</taxon>
        <taxon>Glycomycetaceae</taxon>
        <taxon>Glycomyces</taxon>
    </lineage>
</organism>
<keyword evidence="10" id="KW-1133">Transmembrane helix</keyword>